<keyword evidence="2" id="KW-1185">Reference proteome</keyword>
<dbReference type="InterPro" id="IPR029058">
    <property type="entry name" value="AB_hydrolase_fold"/>
</dbReference>
<comment type="caution">
    <text evidence="1">The sequence shown here is derived from an EMBL/GenBank/DDBJ whole genome shotgun (WGS) entry which is preliminary data.</text>
</comment>
<dbReference type="SUPFAM" id="SSF53474">
    <property type="entry name" value="alpha/beta-Hydrolases"/>
    <property type="match status" value="1"/>
</dbReference>
<gene>
    <name evidence="1" type="ORF">J2S39_001572</name>
</gene>
<name>A0ABU1ZY88_9CORY</name>
<proteinExistence type="predicted"/>
<protein>
    <submittedName>
        <fullName evidence="1">Pimeloyl-ACP methyl ester carboxylesterase</fullName>
    </submittedName>
</protein>
<dbReference type="Proteomes" id="UP001180840">
    <property type="component" value="Unassembled WGS sequence"/>
</dbReference>
<accession>A0ABU1ZY88</accession>
<reference evidence="1" key="1">
    <citation type="submission" date="2023-07" db="EMBL/GenBank/DDBJ databases">
        <title>Sequencing the genomes of 1000 actinobacteria strains.</title>
        <authorList>
            <person name="Klenk H.-P."/>
        </authorList>
    </citation>
    <scope>NUCLEOTIDE SEQUENCE</scope>
    <source>
        <strain evidence="1">DSM 107476</strain>
    </source>
</reference>
<organism evidence="1 2">
    <name type="scientific">Corynebacterium guangdongense</name>
    <dbReference type="NCBI Taxonomy" id="1783348"/>
    <lineage>
        <taxon>Bacteria</taxon>
        <taxon>Bacillati</taxon>
        <taxon>Actinomycetota</taxon>
        <taxon>Actinomycetes</taxon>
        <taxon>Mycobacteriales</taxon>
        <taxon>Corynebacteriaceae</taxon>
        <taxon>Corynebacterium</taxon>
    </lineage>
</organism>
<evidence type="ECO:0000313" key="2">
    <source>
        <dbReference type="Proteomes" id="UP001180840"/>
    </source>
</evidence>
<sequence length="314" mass="34937">MQKRVLGAARATLGKWWSDYLQKKDFFVPSLDLTTRPRNNTVAVDNSRSFADVNAFHASRPSSGVSTVWHRGLPIDMSMSLKKGAPLIVVFHGATNVDVRLPWLSGLGITAALETSRLSISDPSLYMDPDLNLSWFSGSHIQPDLIDVLAQIIKKVTVATSARRIVLFGGSGGGYISLRLIEYFPWATAVVMNPQTDIEKYHEKHVQRYVDLAWKGDRNLLRSSSGTTVFDSVEAAKGTAKVVYLQNSNDTFHLAAHLAPFRERFGGTERFILLEEAWRDGHTPPPKEDITKILSAAAKDDWQALTDRLGFKQL</sequence>
<dbReference type="Gene3D" id="3.40.50.1820">
    <property type="entry name" value="alpha/beta hydrolase"/>
    <property type="match status" value="1"/>
</dbReference>
<dbReference type="EMBL" id="JAVDXZ010000001">
    <property type="protein sequence ID" value="MDR7329896.1"/>
    <property type="molecule type" value="Genomic_DNA"/>
</dbReference>
<dbReference type="RefSeq" id="WP_290195089.1">
    <property type="nucleotide sequence ID" value="NZ_CP047654.1"/>
</dbReference>
<evidence type="ECO:0000313" key="1">
    <source>
        <dbReference type="EMBL" id="MDR7329896.1"/>
    </source>
</evidence>